<keyword evidence="1" id="KW-0472">Membrane</keyword>
<keyword evidence="3" id="KW-1185">Reference proteome</keyword>
<protein>
    <submittedName>
        <fullName evidence="2">Uncharacterized protein</fullName>
    </submittedName>
</protein>
<dbReference type="EMBL" id="JBBMEI010000122">
    <property type="protein sequence ID" value="MEQ2360290.1"/>
    <property type="molecule type" value="Genomic_DNA"/>
</dbReference>
<dbReference type="RefSeq" id="WP_349078716.1">
    <property type="nucleotide sequence ID" value="NZ_JBBMEI010000122.1"/>
</dbReference>
<dbReference type="Proteomes" id="UP001446032">
    <property type="component" value="Unassembled WGS sequence"/>
</dbReference>
<name>A0ABV1AQ18_9FIRM</name>
<feature type="non-terminal residue" evidence="2">
    <location>
        <position position="65"/>
    </location>
</feature>
<comment type="caution">
    <text evidence="2">The sequence shown here is derived from an EMBL/GenBank/DDBJ whole genome shotgun (WGS) entry which is preliminary data.</text>
</comment>
<sequence length="65" mass="7119">MADLAKKNRYQSCKDLVSVLFVFSHSLIMGGFFCITEKTFIPALQATGQCSQNVPPAGYLHQPVA</sequence>
<accession>A0ABV1AQ18</accession>
<evidence type="ECO:0000313" key="3">
    <source>
        <dbReference type="Proteomes" id="UP001446032"/>
    </source>
</evidence>
<feature type="transmembrane region" description="Helical" evidence="1">
    <location>
        <begin position="16"/>
        <end position="35"/>
    </location>
</feature>
<reference evidence="2 3" key="1">
    <citation type="submission" date="2024-03" db="EMBL/GenBank/DDBJ databases">
        <title>Human intestinal bacterial collection.</title>
        <authorList>
            <person name="Pauvert C."/>
            <person name="Hitch T.C.A."/>
            <person name="Clavel T."/>
        </authorList>
    </citation>
    <scope>NUCLEOTIDE SEQUENCE [LARGE SCALE GENOMIC DNA]</scope>
    <source>
        <strain evidence="2 3">CLA-AA-H95</strain>
    </source>
</reference>
<evidence type="ECO:0000256" key="1">
    <source>
        <dbReference type="SAM" id="Phobius"/>
    </source>
</evidence>
<evidence type="ECO:0000313" key="2">
    <source>
        <dbReference type="EMBL" id="MEQ2360290.1"/>
    </source>
</evidence>
<keyword evidence="1" id="KW-1133">Transmembrane helix</keyword>
<gene>
    <name evidence="2" type="ORF">WMO75_18605</name>
</gene>
<organism evidence="2 3">
    <name type="scientific">Blautia intestinihominis</name>
    <dbReference type="NCBI Taxonomy" id="3133152"/>
    <lineage>
        <taxon>Bacteria</taxon>
        <taxon>Bacillati</taxon>
        <taxon>Bacillota</taxon>
        <taxon>Clostridia</taxon>
        <taxon>Lachnospirales</taxon>
        <taxon>Lachnospiraceae</taxon>
        <taxon>Blautia</taxon>
    </lineage>
</organism>
<keyword evidence="1" id="KW-0812">Transmembrane</keyword>
<proteinExistence type="predicted"/>